<dbReference type="RefSeq" id="WP_344564470.1">
    <property type="nucleotide sequence ID" value="NZ_BAAATG010000033.1"/>
</dbReference>
<evidence type="ECO:0000313" key="2">
    <source>
        <dbReference type="EMBL" id="MFC5238799.1"/>
    </source>
</evidence>
<gene>
    <name evidence="2" type="ORF">ACFPWV_02505</name>
</gene>
<comment type="caution">
    <text evidence="2">The sequence shown here is derived from an EMBL/GenBank/DDBJ whole genome shotgun (WGS) entry which is preliminary data.</text>
</comment>
<dbReference type="Proteomes" id="UP001596035">
    <property type="component" value="Unassembled WGS sequence"/>
</dbReference>
<proteinExistence type="predicted"/>
<reference evidence="3" key="1">
    <citation type="journal article" date="2019" name="Int. J. Syst. Evol. Microbiol.">
        <title>The Global Catalogue of Microorganisms (GCM) 10K type strain sequencing project: providing services to taxonomists for standard genome sequencing and annotation.</title>
        <authorList>
            <consortium name="The Broad Institute Genomics Platform"/>
            <consortium name="The Broad Institute Genome Sequencing Center for Infectious Disease"/>
            <person name="Wu L."/>
            <person name="Ma J."/>
        </authorList>
    </citation>
    <scope>NUCLEOTIDE SEQUENCE [LARGE SCALE GENOMIC DNA]</scope>
    <source>
        <strain evidence="3">CGMCC 4.7131</strain>
    </source>
</reference>
<keyword evidence="3" id="KW-1185">Reference proteome</keyword>
<accession>A0ABW0DM26</accession>
<protein>
    <recommendedName>
        <fullName evidence="1">PLL-like beta propeller domain-containing protein</fullName>
    </recommendedName>
</protein>
<organism evidence="2 3">
    <name type="scientific">Streptomyces atrovirens</name>
    <dbReference type="NCBI Taxonomy" id="285556"/>
    <lineage>
        <taxon>Bacteria</taxon>
        <taxon>Bacillati</taxon>
        <taxon>Actinomycetota</taxon>
        <taxon>Actinomycetes</taxon>
        <taxon>Kitasatosporales</taxon>
        <taxon>Streptomycetaceae</taxon>
        <taxon>Streptomyces</taxon>
    </lineage>
</organism>
<dbReference type="EMBL" id="JBHSKN010000003">
    <property type="protein sequence ID" value="MFC5238799.1"/>
    <property type="molecule type" value="Genomic_DNA"/>
</dbReference>
<dbReference type="Gene3D" id="2.120.10.70">
    <property type="entry name" value="Fucose-specific lectin"/>
    <property type="match status" value="1"/>
</dbReference>
<evidence type="ECO:0000259" key="1">
    <source>
        <dbReference type="Pfam" id="PF26607"/>
    </source>
</evidence>
<dbReference type="SUPFAM" id="SSF89372">
    <property type="entry name" value="Fucose-specific lectin"/>
    <property type="match status" value="1"/>
</dbReference>
<feature type="domain" description="PLL-like beta propeller" evidence="1">
    <location>
        <begin position="109"/>
        <end position="212"/>
    </location>
</feature>
<dbReference type="Pfam" id="PF26607">
    <property type="entry name" value="DUF8189"/>
    <property type="match status" value="1"/>
</dbReference>
<name>A0ABW0DM26_9ACTN</name>
<dbReference type="InterPro" id="IPR058502">
    <property type="entry name" value="PLL-like_beta-prop"/>
</dbReference>
<evidence type="ECO:0000313" key="3">
    <source>
        <dbReference type="Proteomes" id="UP001596035"/>
    </source>
</evidence>
<sequence>MRRKPAGPMGASVKDGRTAEQYRGVASGAARGDWLTRGKDGRLTLYAPTDGGLLRWTETTVGGPEWSGPHFVPVAGLTHLTVVQGANTYVHFLGRRERTGADGKRNVDIVHAVQYQTGLAFSDWRSLGNPHKEPEQSGPPAAPVGAVAQDGTVHVFLRGAHGGLMLRREAPNGKWRAWEDLRGGGIDARPAAVALADGRIEVCAAAETGALVWRQSEPGGDFAGPRGFSLRPAPGTVAALETGPGRATFFWTDAESGGAAAWRAGDWPVALGGTPAERPYAVLRTSLDGYDCVVLAYRDQDGAAVLGMGGTENEAAGFWWYALAESCQGAPALGRDGRGRVVMALIGTDGRPRVARQEDGDGLALTRWDTLGS</sequence>